<evidence type="ECO:0008006" key="5">
    <source>
        <dbReference type="Google" id="ProtNLM"/>
    </source>
</evidence>
<dbReference type="STRING" id="389348.PNK_0336"/>
<evidence type="ECO:0000313" key="4">
    <source>
        <dbReference type="Proteomes" id="UP000069902"/>
    </source>
</evidence>
<proteinExistence type="predicted"/>
<dbReference type="Gene3D" id="1.10.287.1700">
    <property type="match status" value="1"/>
</dbReference>
<gene>
    <name evidence="3" type="ORF">PNK_0336</name>
</gene>
<dbReference type="Pfam" id="PF16789">
    <property type="entry name" value="YscO-like"/>
    <property type="match status" value="1"/>
</dbReference>
<dbReference type="EMBL" id="LN879502">
    <property type="protein sequence ID" value="CUI15973.1"/>
    <property type="molecule type" value="Genomic_DNA"/>
</dbReference>
<evidence type="ECO:0000313" key="3">
    <source>
        <dbReference type="EMBL" id="CUI15973.1"/>
    </source>
</evidence>
<feature type="region of interest" description="Disordered" evidence="2">
    <location>
        <begin position="41"/>
        <end position="64"/>
    </location>
</feature>
<protein>
    <recommendedName>
        <fullName evidence="5">Type III secretion T3S chaperone</fullName>
    </recommendedName>
</protein>
<dbReference type="InterPro" id="IPR031869">
    <property type="entry name" value="YscO-like"/>
</dbReference>
<name>A0A0U5JDM4_9BACT</name>
<dbReference type="InterPro" id="IPR053716">
    <property type="entry name" value="Flag_assembly_chemotaxis_eff"/>
</dbReference>
<evidence type="ECO:0000256" key="1">
    <source>
        <dbReference type="SAM" id="Coils"/>
    </source>
</evidence>
<keyword evidence="4" id="KW-1185">Reference proteome</keyword>
<dbReference type="InParanoid" id="A0A0U5JDM4"/>
<sequence length="166" mass="19825">MSKIVYPLKQVIDVKQKRVDEAEKVVRERQLALEKEKEKLAQREAERDKVKKHHRDKLNQLRETIDEGTTSPKIIQMKAYIKVVDEKLVIEEKKVKDQQEQVNLAQKNLDQAKEELRIKRQEVDKLLSHKKDWEKEMRKELEIIEGREQDELGSIIYVSNQRRNSS</sequence>
<dbReference type="Proteomes" id="UP000069902">
    <property type="component" value="Chromosome cPNK"/>
</dbReference>
<feature type="coiled-coil region" evidence="1">
    <location>
        <begin position="81"/>
        <end position="136"/>
    </location>
</feature>
<accession>A0A0U5JDM4</accession>
<evidence type="ECO:0000256" key="2">
    <source>
        <dbReference type="SAM" id="MobiDB-lite"/>
    </source>
</evidence>
<dbReference type="PATRIC" id="fig|389348.3.peg.384"/>
<dbReference type="KEGG" id="pnl:PNK_0336"/>
<keyword evidence="1" id="KW-0175">Coiled coil</keyword>
<dbReference type="AlphaFoldDB" id="A0A0U5JDM4"/>
<reference evidence="4" key="1">
    <citation type="submission" date="2015-09" db="EMBL/GenBank/DDBJ databases">
        <authorList>
            <person name="Bertelli C."/>
        </authorList>
    </citation>
    <scope>NUCLEOTIDE SEQUENCE [LARGE SCALE GENOMIC DNA]</scope>
    <source>
        <strain evidence="4">KNic</strain>
    </source>
</reference>
<organism evidence="3 4">
    <name type="scientific">Candidatus Protochlamydia naegleriophila</name>
    <dbReference type="NCBI Taxonomy" id="389348"/>
    <lineage>
        <taxon>Bacteria</taxon>
        <taxon>Pseudomonadati</taxon>
        <taxon>Chlamydiota</taxon>
        <taxon>Chlamydiia</taxon>
        <taxon>Parachlamydiales</taxon>
        <taxon>Parachlamydiaceae</taxon>
        <taxon>Candidatus Protochlamydia</taxon>
    </lineage>
</organism>